<sequence>MKLFVKYFKKNWAWGLLFAVPLVFWQKGYVYPELRFEYDFLRENATYYEMLFYWAFWTATQFFVWRPAYLFRERNSMKND</sequence>
<dbReference type="PATRIC" id="fig|1305737.6.peg.1832"/>
<evidence type="ECO:0000313" key="3">
    <source>
        <dbReference type="Proteomes" id="UP000050421"/>
    </source>
</evidence>
<comment type="caution">
    <text evidence="2">The sequence shown here is derived from an EMBL/GenBank/DDBJ whole genome shotgun (WGS) entry which is preliminary data.</text>
</comment>
<keyword evidence="1" id="KW-0812">Transmembrane</keyword>
<dbReference type="OrthoDB" id="827890at2"/>
<reference evidence="2 3" key="1">
    <citation type="submission" date="2015-09" db="EMBL/GenBank/DDBJ databases">
        <title>Identification and resolution of microdiversity through metagenomic sequencing of parallel consortia.</title>
        <authorList>
            <person name="Nelson W.C."/>
            <person name="Romine M.F."/>
            <person name="Lindemann S.R."/>
        </authorList>
    </citation>
    <scope>NUCLEOTIDE SEQUENCE [LARGE SCALE GENOMIC DNA]</scope>
    <source>
        <strain evidence="2">HL-49</strain>
    </source>
</reference>
<dbReference type="Proteomes" id="UP000050421">
    <property type="component" value="Unassembled WGS sequence"/>
</dbReference>
<name>A0A0P7YR81_9BACT</name>
<keyword evidence="1" id="KW-0472">Membrane</keyword>
<protein>
    <submittedName>
        <fullName evidence="2">Uncharacterized protein</fullName>
    </submittedName>
</protein>
<keyword evidence="1" id="KW-1133">Transmembrane helix</keyword>
<dbReference type="EMBL" id="LJXT01000027">
    <property type="protein sequence ID" value="KPQ18028.1"/>
    <property type="molecule type" value="Genomic_DNA"/>
</dbReference>
<dbReference type="STRING" id="1305737.GCA_000526355_02844"/>
<organism evidence="2 3">
    <name type="scientific">Algoriphagus marincola HL-49</name>
    <dbReference type="NCBI Taxonomy" id="1305737"/>
    <lineage>
        <taxon>Bacteria</taxon>
        <taxon>Pseudomonadati</taxon>
        <taxon>Bacteroidota</taxon>
        <taxon>Cytophagia</taxon>
        <taxon>Cytophagales</taxon>
        <taxon>Cyclobacteriaceae</taxon>
        <taxon>Algoriphagus</taxon>
    </lineage>
</organism>
<gene>
    <name evidence="2" type="ORF">HLUCCX10_05845</name>
</gene>
<dbReference type="AlphaFoldDB" id="A0A0P7YR81"/>
<feature type="transmembrane region" description="Helical" evidence="1">
    <location>
        <begin position="12"/>
        <end position="31"/>
    </location>
</feature>
<accession>A0A0P7YR81</accession>
<evidence type="ECO:0000313" key="2">
    <source>
        <dbReference type="EMBL" id="KPQ18028.1"/>
    </source>
</evidence>
<proteinExistence type="predicted"/>
<evidence type="ECO:0000256" key="1">
    <source>
        <dbReference type="SAM" id="Phobius"/>
    </source>
</evidence>
<feature type="transmembrane region" description="Helical" evidence="1">
    <location>
        <begin position="51"/>
        <end position="71"/>
    </location>
</feature>